<dbReference type="InterPro" id="IPR013321">
    <property type="entry name" value="Arc_rbn_hlx_hlx"/>
</dbReference>
<accession>A0A1S1R963</accession>
<dbReference type="OrthoDB" id="3215765at2"/>
<evidence type="ECO:0000313" key="2">
    <source>
        <dbReference type="EMBL" id="OHV42770.1"/>
    </source>
</evidence>
<organism evidence="2 3">
    <name type="scientific">Parafrankia soli</name>
    <dbReference type="NCBI Taxonomy" id="2599596"/>
    <lineage>
        <taxon>Bacteria</taxon>
        <taxon>Bacillati</taxon>
        <taxon>Actinomycetota</taxon>
        <taxon>Actinomycetes</taxon>
        <taxon>Frankiales</taxon>
        <taxon>Frankiaceae</taxon>
        <taxon>Parafrankia</taxon>
    </lineage>
</organism>
<sequence length="73" mass="8181">MSDVLIRGVPDDVLAAVEAHAARLGLSRNEYLRRQLAQDAARSVTPVTLDDLRWFSAAFRDLADPEVMRQAWS</sequence>
<proteinExistence type="predicted"/>
<comment type="caution">
    <text evidence="2">The sequence shown here is derived from an EMBL/GenBank/DDBJ whole genome shotgun (WGS) entry which is preliminary data.</text>
</comment>
<dbReference type="RefSeq" id="WP_041255148.1">
    <property type="nucleotide sequence ID" value="NZ_MAXA01000041.1"/>
</dbReference>
<dbReference type="InterPro" id="IPR053853">
    <property type="entry name" value="FitA-like_RHH"/>
</dbReference>
<evidence type="ECO:0000313" key="3">
    <source>
        <dbReference type="Proteomes" id="UP000179769"/>
    </source>
</evidence>
<dbReference type="SUPFAM" id="SSF47598">
    <property type="entry name" value="Ribbon-helix-helix"/>
    <property type="match status" value="1"/>
</dbReference>
<feature type="domain" description="Antitoxin FitA-like ribbon-helix-helix" evidence="1">
    <location>
        <begin position="4"/>
        <end position="38"/>
    </location>
</feature>
<dbReference type="EMBL" id="MAXA01000041">
    <property type="protein sequence ID" value="OHV42770.1"/>
    <property type="molecule type" value="Genomic_DNA"/>
</dbReference>
<gene>
    <name evidence="2" type="ORF">BBK14_31735</name>
</gene>
<dbReference type="Gene3D" id="1.10.1220.10">
    <property type="entry name" value="Met repressor-like"/>
    <property type="match status" value="1"/>
</dbReference>
<dbReference type="Pfam" id="PF22513">
    <property type="entry name" value="FitA-like_RHH"/>
    <property type="match status" value="1"/>
</dbReference>
<keyword evidence="3" id="KW-1185">Reference proteome</keyword>
<protein>
    <submittedName>
        <fullName evidence="2">Antitoxin</fullName>
    </submittedName>
</protein>
<reference evidence="3" key="1">
    <citation type="submission" date="2016-07" db="EMBL/GenBank/DDBJ databases">
        <title>Frankia sp. NRRL B-16219 Genome sequencing.</title>
        <authorList>
            <person name="Ghodhbane-Gtari F."/>
            <person name="Swanson E."/>
            <person name="Gueddou A."/>
            <person name="Louati M."/>
            <person name="Nouioui I."/>
            <person name="Hezbri K."/>
            <person name="Abebe-Akele F."/>
            <person name="Simpson S."/>
            <person name="Morris K."/>
            <person name="Thomas K."/>
            <person name="Gtari M."/>
            <person name="Tisa L.S."/>
        </authorList>
    </citation>
    <scope>NUCLEOTIDE SEQUENCE [LARGE SCALE GENOMIC DNA]</scope>
    <source>
        <strain evidence="3">NRRL B-16219</strain>
    </source>
</reference>
<name>A0A1S1R963_9ACTN</name>
<dbReference type="Proteomes" id="UP000179769">
    <property type="component" value="Unassembled WGS sequence"/>
</dbReference>
<evidence type="ECO:0000259" key="1">
    <source>
        <dbReference type="Pfam" id="PF22513"/>
    </source>
</evidence>
<dbReference type="InterPro" id="IPR010985">
    <property type="entry name" value="Ribbon_hlx_hlx"/>
</dbReference>
<dbReference type="AlphaFoldDB" id="A0A1S1R963"/>
<dbReference type="GO" id="GO:0006355">
    <property type="term" value="P:regulation of DNA-templated transcription"/>
    <property type="evidence" value="ECO:0007669"/>
    <property type="project" value="InterPro"/>
</dbReference>